<name>A0A974C6V8_XENLA</name>
<sequence length="139" mass="15538">MILSSRHFRKAPFSCRFLSMAKGNVLIFVGGIVFPAPSALPIQPCLQHPLPVEWVQGSAVRVGCRDSLLRTSQYTAVLRCSWAGEEATCSVGPFKNRFIRTWAALARCSTVTLLWDSLTWRPWLLIGRAQAWLPSIEAH</sequence>
<protein>
    <submittedName>
        <fullName evidence="1">Uncharacterized protein</fullName>
    </submittedName>
</protein>
<organism evidence="1 2">
    <name type="scientific">Xenopus laevis</name>
    <name type="common">African clawed frog</name>
    <dbReference type="NCBI Taxonomy" id="8355"/>
    <lineage>
        <taxon>Eukaryota</taxon>
        <taxon>Metazoa</taxon>
        <taxon>Chordata</taxon>
        <taxon>Craniata</taxon>
        <taxon>Vertebrata</taxon>
        <taxon>Euteleostomi</taxon>
        <taxon>Amphibia</taxon>
        <taxon>Batrachia</taxon>
        <taxon>Anura</taxon>
        <taxon>Pipoidea</taxon>
        <taxon>Pipidae</taxon>
        <taxon>Xenopodinae</taxon>
        <taxon>Xenopus</taxon>
        <taxon>Xenopus</taxon>
    </lineage>
</organism>
<evidence type="ECO:0000313" key="2">
    <source>
        <dbReference type="Proteomes" id="UP000694892"/>
    </source>
</evidence>
<dbReference type="AlphaFoldDB" id="A0A974C6V8"/>
<proteinExistence type="predicted"/>
<gene>
    <name evidence="1" type="ORF">XELAEV_18039004mg</name>
</gene>
<accession>A0A974C6V8</accession>
<reference evidence="2" key="1">
    <citation type="journal article" date="2016" name="Nature">
        <title>Genome evolution in the allotetraploid frog Xenopus laevis.</title>
        <authorList>
            <person name="Session A.M."/>
            <person name="Uno Y."/>
            <person name="Kwon T."/>
            <person name="Chapman J.A."/>
            <person name="Toyoda A."/>
            <person name="Takahashi S."/>
            <person name="Fukui A."/>
            <person name="Hikosaka A."/>
            <person name="Suzuki A."/>
            <person name="Kondo M."/>
            <person name="van Heeringen S.J."/>
            <person name="Quigley I."/>
            <person name="Heinz S."/>
            <person name="Ogino H."/>
            <person name="Ochi H."/>
            <person name="Hellsten U."/>
            <person name="Lyons J.B."/>
            <person name="Simakov O."/>
            <person name="Putnam N."/>
            <person name="Stites J."/>
            <person name="Kuroki Y."/>
            <person name="Tanaka T."/>
            <person name="Michiue T."/>
            <person name="Watanabe M."/>
            <person name="Bogdanovic O."/>
            <person name="Lister R."/>
            <person name="Georgiou G."/>
            <person name="Paranjpe S.S."/>
            <person name="van Kruijsbergen I."/>
            <person name="Shu S."/>
            <person name="Carlson J."/>
            <person name="Kinoshita T."/>
            <person name="Ohta Y."/>
            <person name="Mawaribuchi S."/>
            <person name="Jenkins J."/>
            <person name="Grimwood J."/>
            <person name="Schmutz J."/>
            <person name="Mitros T."/>
            <person name="Mozaffari S.V."/>
            <person name="Suzuki Y."/>
            <person name="Haramoto Y."/>
            <person name="Yamamoto T.S."/>
            <person name="Takagi C."/>
            <person name="Heald R."/>
            <person name="Miller K."/>
            <person name="Haudenschild C."/>
            <person name="Kitzman J."/>
            <person name="Nakayama T."/>
            <person name="Izutsu Y."/>
            <person name="Robert J."/>
            <person name="Fortriede J."/>
            <person name="Burns K."/>
            <person name="Lotay V."/>
            <person name="Karimi K."/>
            <person name="Yasuoka Y."/>
            <person name="Dichmann D.S."/>
            <person name="Flajnik M.F."/>
            <person name="Houston D.W."/>
            <person name="Shendure J."/>
            <person name="DuPasquier L."/>
            <person name="Vize P.D."/>
            <person name="Zorn A.M."/>
            <person name="Ito M."/>
            <person name="Marcotte E.M."/>
            <person name="Wallingford J.B."/>
            <person name="Ito Y."/>
            <person name="Asashima M."/>
            <person name="Ueno N."/>
            <person name="Matsuda Y."/>
            <person name="Veenstra G.J."/>
            <person name="Fujiyama A."/>
            <person name="Harland R.M."/>
            <person name="Taira M."/>
            <person name="Rokhsar D.S."/>
        </authorList>
    </citation>
    <scope>NUCLEOTIDE SEQUENCE [LARGE SCALE GENOMIC DNA]</scope>
    <source>
        <strain evidence="2">J</strain>
    </source>
</reference>
<evidence type="ECO:0000313" key="1">
    <source>
        <dbReference type="EMBL" id="OCT67702.1"/>
    </source>
</evidence>
<dbReference type="Proteomes" id="UP000694892">
    <property type="component" value="Chromosome 8L"/>
</dbReference>
<dbReference type="EMBL" id="CM004480">
    <property type="protein sequence ID" value="OCT67702.1"/>
    <property type="molecule type" value="Genomic_DNA"/>
</dbReference>